<comment type="similarity">
    <text evidence="1 5">Belongs to the bacterial ribosomal protein bL28 family.</text>
</comment>
<dbReference type="PANTHER" id="PTHR13528">
    <property type="entry name" value="39S RIBOSOMAL PROTEIN L28, MITOCHONDRIAL"/>
    <property type="match status" value="1"/>
</dbReference>
<keyword evidence="2 5" id="KW-0689">Ribosomal protein</keyword>
<sequence>MRPAHFCTGRINRSVHMARVCEVTGKGPMVGNNVSHANNKTKRRFLPNLQYRRFWVESENRWVRLRISNAGLRLIDKNGIDSVLADLRARGQA</sequence>
<evidence type="ECO:0000256" key="3">
    <source>
        <dbReference type="ARBA" id="ARBA00023274"/>
    </source>
</evidence>
<dbReference type="HAMAP" id="MF_00373">
    <property type="entry name" value="Ribosomal_bL28"/>
    <property type="match status" value="1"/>
</dbReference>
<proteinExistence type="inferred from homology"/>
<keyword evidence="3 5" id="KW-0687">Ribonucleoprotein</keyword>
<dbReference type="NCBIfam" id="TIGR00009">
    <property type="entry name" value="L28"/>
    <property type="match status" value="1"/>
</dbReference>
<dbReference type="GO" id="GO:0003735">
    <property type="term" value="F:structural constituent of ribosome"/>
    <property type="evidence" value="ECO:0007669"/>
    <property type="project" value="InterPro"/>
</dbReference>
<evidence type="ECO:0000256" key="1">
    <source>
        <dbReference type="ARBA" id="ARBA00008760"/>
    </source>
</evidence>
<dbReference type="InterPro" id="IPR034704">
    <property type="entry name" value="Ribosomal_bL28/bL31-like_sf"/>
</dbReference>
<dbReference type="AlphaFoldDB" id="C9Y9A9"/>
<dbReference type="PANTHER" id="PTHR13528:SF2">
    <property type="entry name" value="LARGE RIBOSOMAL SUBUNIT PROTEIN BL28M"/>
    <property type="match status" value="1"/>
</dbReference>
<dbReference type="Pfam" id="PF00830">
    <property type="entry name" value="Ribosomal_L28"/>
    <property type="match status" value="1"/>
</dbReference>
<gene>
    <name evidence="5 6" type="primary">rpmB</name>
    <name evidence="6" type="ORF">Csp_A07100</name>
</gene>
<dbReference type="SUPFAM" id="SSF143800">
    <property type="entry name" value="L28p-like"/>
    <property type="match status" value="1"/>
</dbReference>
<dbReference type="GO" id="GO:0006412">
    <property type="term" value="P:translation"/>
    <property type="evidence" value="ECO:0007669"/>
    <property type="project" value="UniProtKB-UniRule"/>
</dbReference>
<organism evidence="6">
    <name type="scientific">Curvibacter symbiont subsp. Hydra magnipapillata</name>
    <dbReference type="NCBI Taxonomy" id="667019"/>
    <lineage>
        <taxon>Bacteria</taxon>
        <taxon>Pseudomonadati</taxon>
        <taxon>Pseudomonadota</taxon>
        <taxon>Betaproteobacteria</taxon>
        <taxon>Burkholderiales</taxon>
        <taxon>Comamonadaceae</taxon>
        <taxon>Curvibacter</taxon>
    </lineage>
</organism>
<reference evidence="6" key="1">
    <citation type="journal article" date="2010" name="Nature">
        <title>The dynamic genome of Hydra.</title>
        <authorList>
            <person name="Chapman J.A."/>
            <person name="Kirkness E.F."/>
            <person name="Simakov O."/>
            <person name="Hampson S.E."/>
            <person name="Mitros T."/>
            <person name="Weinmaier T."/>
            <person name="Rattei T."/>
            <person name="Balasubramanian P.G."/>
            <person name="Borman J."/>
            <person name="Busam D."/>
            <person name="Disbennett K."/>
            <person name="Pfannkoch C."/>
            <person name="Sumin N."/>
            <person name="Sutton G."/>
            <person name="Viswanathan L."/>
            <person name="Walenz B."/>
            <person name="Goodstein D.M."/>
            <person name="Hellsten U."/>
            <person name="Kawashima T."/>
            <person name="Prochnik S.E."/>
            <person name="Putnam N.H."/>
            <person name="Shu S."/>
            <person name="Blumberg B."/>
            <person name="Dana C.E."/>
            <person name="Gee L."/>
            <person name="Kibler D.F."/>
            <person name="Law L."/>
            <person name="Lindgens D."/>
            <person name="Martinez D.E."/>
            <person name="Peng J."/>
            <person name="Wigge P.A."/>
            <person name="Bertulat B."/>
            <person name="Guder C."/>
            <person name="Nakamura Y."/>
            <person name="Ozbek S."/>
            <person name="Watanabe H."/>
            <person name="Khalturin K."/>
            <person name="Hemmrich G."/>
            <person name="Franke A."/>
            <person name="Augustin R."/>
            <person name="Fraune S."/>
            <person name="Hayakawa E."/>
            <person name="Hayakawa S."/>
            <person name="Hirose M."/>
            <person name="Hwang J."/>
            <person name="Ikeo K."/>
            <person name="Nishimiya-Fujisawa C."/>
            <person name="Ogura A."/>
            <person name="Takahashi T."/>
            <person name="Steinmetz P.R."/>
            <person name="Zhang X."/>
            <person name="Aufschnaiter R."/>
            <person name="Eder M.K."/>
            <person name="Gorny A.K."/>
            <person name="Salvenmoser W."/>
            <person name="Heimberg A.M."/>
            <person name="Wheeler B.M."/>
            <person name="Peterson K.J."/>
            <person name="Boettger A."/>
            <person name="Tischler P."/>
            <person name="Wolf A."/>
            <person name="Gojobori T."/>
            <person name="Remington K.A."/>
            <person name="Strausberg R.L."/>
            <person name="Venter J."/>
            <person name="Technau U."/>
            <person name="Hobmayer B."/>
            <person name="Bosch T.C."/>
            <person name="Holstein T.W."/>
            <person name="Fujisawa T."/>
            <person name="Bode H.R."/>
            <person name="David C.N."/>
            <person name="Rokhsar D.S."/>
            <person name="Steele R.E."/>
        </authorList>
    </citation>
    <scope>NUCLEOTIDE SEQUENCE</scope>
</reference>
<dbReference type="InterPro" id="IPR037147">
    <property type="entry name" value="Ribosomal_bL28_sf"/>
</dbReference>
<dbReference type="EMBL" id="FN543104">
    <property type="protein sequence ID" value="CBA28404.1"/>
    <property type="molecule type" value="Genomic_DNA"/>
</dbReference>
<evidence type="ECO:0000313" key="6">
    <source>
        <dbReference type="EMBL" id="CBA28404.1"/>
    </source>
</evidence>
<dbReference type="InterPro" id="IPR026569">
    <property type="entry name" value="Ribosomal_bL28"/>
</dbReference>
<evidence type="ECO:0000256" key="2">
    <source>
        <dbReference type="ARBA" id="ARBA00022980"/>
    </source>
</evidence>
<protein>
    <recommendedName>
        <fullName evidence="4 5">Large ribosomal subunit protein bL28</fullName>
    </recommendedName>
</protein>
<evidence type="ECO:0000256" key="5">
    <source>
        <dbReference type="HAMAP-Rule" id="MF_00373"/>
    </source>
</evidence>
<dbReference type="FunFam" id="2.30.170.40:FF:000001">
    <property type="entry name" value="50S ribosomal protein L28"/>
    <property type="match status" value="1"/>
</dbReference>
<name>C9Y9A9_CURXX</name>
<accession>C9Y9A9</accession>
<evidence type="ECO:0000256" key="4">
    <source>
        <dbReference type="ARBA" id="ARBA00035174"/>
    </source>
</evidence>
<dbReference type="InterPro" id="IPR001383">
    <property type="entry name" value="Ribosomal_bL28_bact-type"/>
</dbReference>
<dbReference type="Gene3D" id="2.30.170.40">
    <property type="entry name" value="Ribosomal protein L28/L24"/>
    <property type="match status" value="1"/>
</dbReference>
<dbReference type="GO" id="GO:0022625">
    <property type="term" value="C:cytosolic large ribosomal subunit"/>
    <property type="evidence" value="ECO:0007669"/>
    <property type="project" value="TreeGrafter"/>
</dbReference>